<dbReference type="Proteomes" id="UP000267821">
    <property type="component" value="Unassembled WGS sequence"/>
</dbReference>
<feature type="compositionally biased region" description="Pro residues" evidence="1">
    <location>
        <begin position="192"/>
        <end position="208"/>
    </location>
</feature>
<proteinExistence type="predicted"/>
<feature type="region of interest" description="Disordered" evidence="1">
    <location>
        <begin position="106"/>
        <end position="150"/>
    </location>
</feature>
<sequence>MYSPYEHPRHNKMYLPSCYPAVGEHREAILQGTLTAVSVYVQDSACLSLCQFPVFSQIYKVPGIKWILFIGVFGAEDPERLQGTYSPIENSDNPPLQETKKNAKKLLNAPPSPRRPKRSLSPSPTSPFQPHTHISSPQFQTAFSPPPPCPPLPSSIPPLLPSLLLLPHFSSPFHYYFSPLSLPSLQTLFALPPSPAAAPEPAQPPSMGPPQQESGA</sequence>
<keyword evidence="3" id="KW-1185">Reference proteome</keyword>
<protein>
    <submittedName>
        <fullName evidence="2">Uncharacterized protein</fullName>
    </submittedName>
</protein>
<feature type="compositionally biased region" description="Polar residues" evidence="1">
    <location>
        <begin position="128"/>
        <end position="143"/>
    </location>
</feature>
<organism evidence="2 3">
    <name type="scientific">Terfezia boudieri ATCC MYA-4762</name>
    <dbReference type="NCBI Taxonomy" id="1051890"/>
    <lineage>
        <taxon>Eukaryota</taxon>
        <taxon>Fungi</taxon>
        <taxon>Dikarya</taxon>
        <taxon>Ascomycota</taxon>
        <taxon>Pezizomycotina</taxon>
        <taxon>Pezizomycetes</taxon>
        <taxon>Pezizales</taxon>
        <taxon>Pezizaceae</taxon>
        <taxon>Terfezia</taxon>
    </lineage>
</organism>
<reference evidence="2 3" key="1">
    <citation type="journal article" date="2018" name="Nat. Ecol. Evol.">
        <title>Pezizomycetes genomes reveal the molecular basis of ectomycorrhizal truffle lifestyle.</title>
        <authorList>
            <person name="Murat C."/>
            <person name="Payen T."/>
            <person name="Noel B."/>
            <person name="Kuo A."/>
            <person name="Morin E."/>
            <person name="Chen J."/>
            <person name="Kohler A."/>
            <person name="Krizsan K."/>
            <person name="Balestrini R."/>
            <person name="Da Silva C."/>
            <person name="Montanini B."/>
            <person name="Hainaut M."/>
            <person name="Levati E."/>
            <person name="Barry K.W."/>
            <person name="Belfiori B."/>
            <person name="Cichocki N."/>
            <person name="Clum A."/>
            <person name="Dockter R.B."/>
            <person name="Fauchery L."/>
            <person name="Guy J."/>
            <person name="Iotti M."/>
            <person name="Le Tacon F."/>
            <person name="Lindquist E.A."/>
            <person name="Lipzen A."/>
            <person name="Malagnac F."/>
            <person name="Mello A."/>
            <person name="Molinier V."/>
            <person name="Miyauchi S."/>
            <person name="Poulain J."/>
            <person name="Riccioni C."/>
            <person name="Rubini A."/>
            <person name="Sitrit Y."/>
            <person name="Splivallo R."/>
            <person name="Traeger S."/>
            <person name="Wang M."/>
            <person name="Zifcakova L."/>
            <person name="Wipf D."/>
            <person name="Zambonelli A."/>
            <person name="Paolocci F."/>
            <person name="Nowrousian M."/>
            <person name="Ottonello S."/>
            <person name="Baldrian P."/>
            <person name="Spatafora J.W."/>
            <person name="Henrissat B."/>
            <person name="Nagy L.G."/>
            <person name="Aury J.M."/>
            <person name="Wincker P."/>
            <person name="Grigoriev I.V."/>
            <person name="Bonfante P."/>
            <person name="Martin F.M."/>
        </authorList>
    </citation>
    <scope>NUCLEOTIDE SEQUENCE [LARGE SCALE GENOMIC DNA]</scope>
    <source>
        <strain evidence="2 3">ATCC MYA-4762</strain>
    </source>
</reference>
<feature type="region of interest" description="Disordered" evidence="1">
    <location>
        <begin position="191"/>
        <end position="216"/>
    </location>
</feature>
<accession>A0A3N4M2B0</accession>
<evidence type="ECO:0000256" key="1">
    <source>
        <dbReference type="SAM" id="MobiDB-lite"/>
    </source>
</evidence>
<dbReference type="EMBL" id="ML121530">
    <property type="protein sequence ID" value="RPB28078.1"/>
    <property type="molecule type" value="Genomic_DNA"/>
</dbReference>
<evidence type="ECO:0000313" key="3">
    <source>
        <dbReference type="Proteomes" id="UP000267821"/>
    </source>
</evidence>
<gene>
    <name evidence="2" type="ORF">L211DRAFT_484234</name>
</gene>
<evidence type="ECO:0000313" key="2">
    <source>
        <dbReference type="EMBL" id="RPB28078.1"/>
    </source>
</evidence>
<dbReference type="InParanoid" id="A0A3N4M2B0"/>
<dbReference type="AlphaFoldDB" id="A0A3N4M2B0"/>
<name>A0A3N4M2B0_9PEZI</name>